<feature type="domain" description="Tyrosine specific protein phosphatases" evidence="6">
    <location>
        <begin position="113"/>
        <end position="176"/>
    </location>
</feature>
<evidence type="ECO:0000259" key="5">
    <source>
        <dbReference type="PROSITE" id="PS50054"/>
    </source>
</evidence>
<dbReference type="VEuPathDB" id="FungiDB:PV10_01864"/>
<keyword evidence="8" id="KW-1185">Reference proteome</keyword>
<dbReference type="RefSeq" id="XP_016229760.1">
    <property type="nucleotide sequence ID" value="XM_016366111.1"/>
</dbReference>
<dbReference type="OrthoDB" id="10252009at2759"/>
<dbReference type="InterPro" id="IPR016130">
    <property type="entry name" value="Tyr_Pase_AS"/>
</dbReference>
<dbReference type="PANTHER" id="PTHR10159">
    <property type="entry name" value="DUAL SPECIFICITY PROTEIN PHOSPHATASE"/>
    <property type="match status" value="1"/>
</dbReference>
<dbReference type="EMBL" id="KN847520">
    <property type="protein sequence ID" value="KIV98186.1"/>
    <property type="molecule type" value="Genomic_DNA"/>
</dbReference>
<gene>
    <name evidence="7" type="ORF">PV10_01864</name>
</gene>
<dbReference type="GO" id="GO:0017017">
    <property type="term" value="F:MAP kinase tyrosine/serine/threonine phosphatase activity"/>
    <property type="evidence" value="ECO:0007669"/>
    <property type="project" value="TreeGrafter"/>
</dbReference>
<dbReference type="InterPro" id="IPR000340">
    <property type="entry name" value="Dual-sp_phosphatase_cat-dom"/>
</dbReference>
<dbReference type="CDD" id="cd14498">
    <property type="entry name" value="DSP"/>
    <property type="match status" value="1"/>
</dbReference>
<evidence type="ECO:0000256" key="4">
    <source>
        <dbReference type="ARBA" id="ARBA00022912"/>
    </source>
</evidence>
<name>A0A0D1YBY0_EXOME</name>
<dbReference type="Proteomes" id="UP000054302">
    <property type="component" value="Unassembled WGS sequence"/>
</dbReference>
<dbReference type="OMA" id="LQPWNQS"/>
<dbReference type="HOGENOM" id="CLU_027074_11_7_1"/>
<dbReference type="SUPFAM" id="SSF52799">
    <property type="entry name" value="(Phosphotyrosine protein) phosphatases II"/>
    <property type="match status" value="1"/>
</dbReference>
<evidence type="ECO:0000259" key="6">
    <source>
        <dbReference type="PROSITE" id="PS50056"/>
    </source>
</evidence>
<evidence type="ECO:0000313" key="7">
    <source>
        <dbReference type="EMBL" id="KIV98186.1"/>
    </source>
</evidence>
<dbReference type="PROSITE" id="PS50056">
    <property type="entry name" value="TYR_PHOSPHATASE_2"/>
    <property type="match status" value="1"/>
</dbReference>
<feature type="domain" description="Tyrosine-protein phosphatase" evidence="5">
    <location>
        <begin position="44"/>
        <end position="197"/>
    </location>
</feature>
<dbReference type="GO" id="GO:0033550">
    <property type="term" value="F:MAP kinase tyrosine phosphatase activity"/>
    <property type="evidence" value="ECO:0007669"/>
    <property type="project" value="TreeGrafter"/>
</dbReference>
<dbReference type="InterPro" id="IPR020422">
    <property type="entry name" value="TYR_PHOSPHATASE_DUAL_dom"/>
</dbReference>
<dbReference type="GeneID" id="27319709"/>
<dbReference type="STRING" id="212818.A0A0D1YBY0"/>
<evidence type="ECO:0000256" key="2">
    <source>
        <dbReference type="ARBA" id="ARBA00013064"/>
    </source>
</evidence>
<dbReference type="Gene3D" id="3.90.190.10">
    <property type="entry name" value="Protein tyrosine phosphatase superfamily"/>
    <property type="match status" value="1"/>
</dbReference>
<dbReference type="GO" id="GO:0005737">
    <property type="term" value="C:cytoplasm"/>
    <property type="evidence" value="ECO:0007669"/>
    <property type="project" value="TreeGrafter"/>
</dbReference>
<reference evidence="7 8" key="1">
    <citation type="submission" date="2015-01" db="EMBL/GenBank/DDBJ databases">
        <title>The Genome Sequence of Exophiala mesophila CBS40295.</title>
        <authorList>
            <consortium name="The Broad Institute Genomics Platform"/>
            <person name="Cuomo C."/>
            <person name="de Hoog S."/>
            <person name="Gorbushina A."/>
            <person name="Stielow B."/>
            <person name="Teixiera M."/>
            <person name="Abouelleil A."/>
            <person name="Chapman S.B."/>
            <person name="Priest M."/>
            <person name="Young S.K."/>
            <person name="Wortman J."/>
            <person name="Nusbaum C."/>
            <person name="Birren B."/>
        </authorList>
    </citation>
    <scope>NUCLEOTIDE SEQUENCE [LARGE SCALE GENOMIC DNA]</scope>
    <source>
        <strain evidence="7 8">CBS 40295</strain>
    </source>
</reference>
<dbReference type="EC" id="3.1.3.48" evidence="2"/>
<dbReference type="InterPro" id="IPR000387">
    <property type="entry name" value="Tyr_Pase_dom"/>
</dbReference>
<dbReference type="GO" id="GO:0008330">
    <property type="term" value="F:protein tyrosine/threonine phosphatase activity"/>
    <property type="evidence" value="ECO:0007669"/>
    <property type="project" value="TreeGrafter"/>
</dbReference>
<dbReference type="AlphaFoldDB" id="A0A0D1YBY0"/>
<keyword evidence="4" id="KW-0904">Protein phosphatase</keyword>
<sequence length="219" mass="24773">MLRINSRTRRPVQLNPYRFRILPPEKPRKTKAQNMASTTSAPLIPVRIMPDIYVSNINTARAVLSPNYPAPGRPKIRYVLSLLNEKSQQPLIPAGQEENFVLHFIPLRDDETANLLAVLDEAIDFIVAGLKKKDGGILIHCNRGVSRSAAVAVAFSMDEMNLDYPTAMRYVRGSRPRANPNAGFVRQLELWHRLGRNIRTDDGKLKDEYVKFKDQAKIG</sequence>
<dbReference type="InterPro" id="IPR029021">
    <property type="entry name" value="Prot-tyrosine_phosphatase-like"/>
</dbReference>
<keyword evidence="3" id="KW-0378">Hydrolase</keyword>
<comment type="similarity">
    <text evidence="1">Belongs to the protein-tyrosine phosphatase family. Non-receptor class dual specificity subfamily.</text>
</comment>
<dbReference type="PROSITE" id="PS50054">
    <property type="entry name" value="TYR_PHOSPHATASE_DUAL"/>
    <property type="match status" value="1"/>
</dbReference>
<dbReference type="GO" id="GO:0043409">
    <property type="term" value="P:negative regulation of MAPK cascade"/>
    <property type="evidence" value="ECO:0007669"/>
    <property type="project" value="TreeGrafter"/>
</dbReference>
<evidence type="ECO:0000313" key="8">
    <source>
        <dbReference type="Proteomes" id="UP000054302"/>
    </source>
</evidence>
<evidence type="ECO:0000256" key="3">
    <source>
        <dbReference type="ARBA" id="ARBA00022801"/>
    </source>
</evidence>
<dbReference type="PROSITE" id="PS00383">
    <property type="entry name" value="TYR_PHOSPHATASE_1"/>
    <property type="match status" value="1"/>
</dbReference>
<protein>
    <recommendedName>
        <fullName evidence="2">protein-tyrosine-phosphatase</fullName>
        <ecNumber evidence="2">3.1.3.48</ecNumber>
    </recommendedName>
</protein>
<proteinExistence type="inferred from homology"/>
<dbReference type="Pfam" id="PF00782">
    <property type="entry name" value="DSPc"/>
    <property type="match status" value="1"/>
</dbReference>
<evidence type="ECO:0000256" key="1">
    <source>
        <dbReference type="ARBA" id="ARBA00008601"/>
    </source>
</evidence>
<dbReference type="PANTHER" id="PTHR10159:SF519">
    <property type="entry name" value="DUAL SPECIFICITY PROTEIN PHOSPHATASE MPK3"/>
    <property type="match status" value="1"/>
</dbReference>
<accession>A0A0D1YBY0</accession>
<dbReference type="SMART" id="SM00195">
    <property type="entry name" value="DSPc"/>
    <property type="match status" value="1"/>
</dbReference>
<organism evidence="7 8">
    <name type="scientific">Exophiala mesophila</name>
    <name type="common">Black yeast-like fungus</name>
    <dbReference type="NCBI Taxonomy" id="212818"/>
    <lineage>
        <taxon>Eukaryota</taxon>
        <taxon>Fungi</taxon>
        <taxon>Dikarya</taxon>
        <taxon>Ascomycota</taxon>
        <taxon>Pezizomycotina</taxon>
        <taxon>Eurotiomycetes</taxon>
        <taxon>Chaetothyriomycetidae</taxon>
        <taxon>Chaetothyriales</taxon>
        <taxon>Herpotrichiellaceae</taxon>
        <taxon>Exophiala</taxon>
    </lineage>
</organism>